<dbReference type="InterPro" id="IPR046347">
    <property type="entry name" value="bZIP_sf"/>
</dbReference>
<dbReference type="PANTHER" id="PTHR23334">
    <property type="entry name" value="CCAAT/ENHANCER BINDING PROTEIN"/>
    <property type="match status" value="1"/>
</dbReference>
<reference evidence="5" key="2">
    <citation type="submission" date="2016-06" db="UniProtKB">
        <authorList>
            <consortium name="WormBaseParasite"/>
        </authorList>
    </citation>
    <scope>IDENTIFICATION</scope>
</reference>
<keyword evidence="1" id="KW-0175">Coiled coil</keyword>
<dbReference type="PANTHER" id="PTHR23334:SF43">
    <property type="entry name" value="CCAAT_ENHANCER-BINDING PROTEIN HOMOLOG 1-RELATED"/>
    <property type="match status" value="1"/>
</dbReference>
<evidence type="ECO:0000256" key="2">
    <source>
        <dbReference type="SAM" id="MobiDB-lite"/>
    </source>
</evidence>
<evidence type="ECO:0000313" key="5">
    <source>
        <dbReference type="WBParaSite" id="GPLIN_000095500"/>
    </source>
</evidence>
<organism evidence="4 5">
    <name type="scientific">Globodera pallida</name>
    <name type="common">Potato cyst nematode worm</name>
    <name type="synonym">Heterodera pallida</name>
    <dbReference type="NCBI Taxonomy" id="36090"/>
    <lineage>
        <taxon>Eukaryota</taxon>
        <taxon>Metazoa</taxon>
        <taxon>Ecdysozoa</taxon>
        <taxon>Nematoda</taxon>
        <taxon>Chromadorea</taxon>
        <taxon>Rhabditida</taxon>
        <taxon>Tylenchina</taxon>
        <taxon>Tylenchomorpha</taxon>
        <taxon>Tylenchoidea</taxon>
        <taxon>Heteroderidae</taxon>
        <taxon>Heteroderinae</taxon>
        <taxon>Globodera</taxon>
    </lineage>
</organism>
<keyword evidence="4" id="KW-1185">Reference proteome</keyword>
<accession>A0A183BK26</accession>
<dbReference type="InterPro" id="IPR031106">
    <property type="entry name" value="C/EBP"/>
</dbReference>
<reference evidence="4" key="1">
    <citation type="submission" date="2014-05" db="EMBL/GenBank/DDBJ databases">
        <title>The genome and life-stage specific transcriptomes of Globodera pallida elucidate key aspects of plant parasitism by a cyst nematode.</title>
        <authorList>
            <person name="Cotton J.A."/>
            <person name="Lilley C.J."/>
            <person name="Jones L.M."/>
            <person name="Kikuchi T."/>
            <person name="Reid A.J."/>
            <person name="Thorpe P."/>
            <person name="Tsai I.J."/>
            <person name="Beasley H."/>
            <person name="Blok V."/>
            <person name="Cock P.J.A."/>
            <person name="Van den Akker S.E."/>
            <person name="Holroyd N."/>
            <person name="Hunt M."/>
            <person name="Mantelin S."/>
            <person name="Naghra H."/>
            <person name="Pain A."/>
            <person name="Palomares-Rius J.E."/>
            <person name="Zarowiecki M."/>
            <person name="Berriman M."/>
            <person name="Jones J.T."/>
            <person name="Urwin P.E."/>
        </authorList>
    </citation>
    <scope>NUCLEOTIDE SEQUENCE [LARGE SCALE GENOMIC DNA]</scope>
    <source>
        <strain evidence="4">Lindley</strain>
    </source>
</reference>
<name>A0A183BK26_GLOPA</name>
<dbReference type="GO" id="GO:0006351">
    <property type="term" value="P:DNA-templated transcription"/>
    <property type="evidence" value="ECO:0007669"/>
    <property type="project" value="InterPro"/>
</dbReference>
<dbReference type="Gene3D" id="1.20.5.170">
    <property type="match status" value="1"/>
</dbReference>
<dbReference type="AlphaFoldDB" id="A0A183BK26"/>
<evidence type="ECO:0000256" key="1">
    <source>
        <dbReference type="SAM" id="Coils"/>
    </source>
</evidence>
<sequence length="313" mass="35691">MMALKCRNGHRSVQLKCPGTEMMRTAQRALEKNEMELCTVEWAQGQSRHKNPYRGGAATDIGKKLSKWRYFEDFNLLDYVGEDTSPLDEVVPDYEKLDEDEIEKQKEDAMYSQFQYSDLLIGGQHPSNSQHDFSVNDFASVPTDGCSDYDVPTSFRDGAHFSAVPPSARHIYAQNLDVTPHVPSTSKSSIPLVKQEPISEQEQSNLKFVVEALKSSPSALRPRKYRIKPDSEKQNPLYRIKRQKNNDAVRRSRDKAKRVQEAKEDELKVLQDDNCRKAELIETLKASNAQLQGENLLLRQNCRCGAVLRTAKR</sequence>
<evidence type="ECO:0000259" key="3">
    <source>
        <dbReference type="Pfam" id="PF07716"/>
    </source>
</evidence>
<dbReference type="InterPro" id="IPR004827">
    <property type="entry name" value="bZIP"/>
</dbReference>
<protein>
    <submittedName>
        <fullName evidence="5">BZIP domain-containing protein</fullName>
    </submittedName>
</protein>
<dbReference type="GO" id="GO:0000978">
    <property type="term" value="F:RNA polymerase II cis-regulatory region sequence-specific DNA binding"/>
    <property type="evidence" value="ECO:0007669"/>
    <property type="project" value="TreeGrafter"/>
</dbReference>
<feature type="coiled-coil region" evidence="1">
    <location>
        <begin position="253"/>
        <end position="301"/>
    </location>
</feature>
<evidence type="ECO:0000313" key="4">
    <source>
        <dbReference type="Proteomes" id="UP000050741"/>
    </source>
</evidence>
<dbReference type="WBParaSite" id="GPLIN_000095500">
    <property type="protein sequence ID" value="GPLIN_000095500"/>
    <property type="gene ID" value="GPLIN_000095500"/>
</dbReference>
<dbReference type="GO" id="GO:0000981">
    <property type="term" value="F:DNA-binding transcription factor activity, RNA polymerase II-specific"/>
    <property type="evidence" value="ECO:0007669"/>
    <property type="project" value="TreeGrafter"/>
</dbReference>
<feature type="domain" description="BZIP" evidence="3">
    <location>
        <begin position="237"/>
        <end position="283"/>
    </location>
</feature>
<dbReference type="SUPFAM" id="SSF57959">
    <property type="entry name" value="Leucine zipper domain"/>
    <property type="match status" value="1"/>
</dbReference>
<dbReference type="Pfam" id="PF07716">
    <property type="entry name" value="bZIP_2"/>
    <property type="match status" value="1"/>
</dbReference>
<dbReference type="Proteomes" id="UP000050741">
    <property type="component" value="Unassembled WGS sequence"/>
</dbReference>
<feature type="region of interest" description="Disordered" evidence="2">
    <location>
        <begin position="179"/>
        <end position="198"/>
    </location>
</feature>
<proteinExistence type="predicted"/>